<dbReference type="Pfam" id="PF15780">
    <property type="entry name" value="ASH"/>
    <property type="match status" value="1"/>
</dbReference>
<proteinExistence type="predicted"/>
<comment type="subcellular location">
    <subcellularLocation>
        <location evidence="1">Cytoplasm</location>
    </subcellularLocation>
</comment>
<reference evidence="4 5" key="1">
    <citation type="journal article" date="2020" name="Cell">
        <title>Large-Scale Comparative Analyses of Tick Genomes Elucidate Their Genetic Diversity and Vector Capacities.</title>
        <authorList>
            <consortium name="Tick Genome and Microbiome Consortium (TIGMIC)"/>
            <person name="Jia N."/>
            <person name="Wang J."/>
            <person name="Shi W."/>
            <person name="Du L."/>
            <person name="Sun Y."/>
            <person name="Zhan W."/>
            <person name="Jiang J.F."/>
            <person name="Wang Q."/>
            <person name="Zhang B."/>
            <person name="Ji P."/>
            <person name="Bell-Sakyi L."/>
            <person name="Cui X.M."/>
            <person name="Yuan T.T."/>
            <person name="Jiang B.G."/>
            <person name="Yang W.F."/>
            <person name="Lam T.T."/>
            <person name="Chang Q.C."/>
            <person name="Ding S.J."/>
            <person name="Wang X.J."/>
            <person name="Zhu J.G."/>
            <person name="Ruan X.D."/>
            <person name="Zhao L."/>
            <person name="Wei J.T."/>
            <person name="Ye R.Z."/>
            <person name="Que T.C."/>
            <person name="Du C.H."/>
            <person name="Zhou Y.H."/>
            <person name="Cheng J.X."/>
            <person name="Dai P.F."/>
            <person name="Guo W.B."/>
            <person name="Han X.H."/>
            <person name="Huang E.J."/>
            <person name="Li L.F."/>
            <person name="Wei W."/>
            <person name="Gao Y.C."/>
            <person name="Liu J.Z."/>
            <person name="Shao H.Z."/>
            <person name="Wang X."/>
            <person name="Wang C.C."/>
            <person name="Yang T.C."/>
            <person name="Huo Q.B."/>
            <person name="Li W."/>
            <person name="Chen H.Y."/>
            <person name="Chen S.E."/>
            <person name="Zhou L.G."/>
            <person name="Ni X.B."/>
            <person name="Tian J.H."/>
            <person name="Sheng Y."/>
            <person name="Liu T."/>
            <person name="Pan Y.S."/>
            <person name="Xia L.Y."/>
            <person name="Li J."/>
            <person name="Zhao F."/>
            <person name="Cao W.C."/>
        </authorList>
    </citation>
    <scope>NUCLEOTIDE SEQUENCE [LARGE SCALE GENOMIC DNA]</scope>
    <source>
        <strain evidence="4">HaeL-2018</strain>
    </source>
</reference>
<keyword evidence="2" id="KW-0963">Cytoplasm</keyword>
<organism evidence="4 5">
    <name type="scientific">Haemaphysalis longicornis</name>
    <name type="common">Bush tick</name>
    <dbReference type="NCBI Taxonomy" id="44386"/>
    <lineage>
        <taxon>Eukaryota</taxon>
        <taxon>Metazoa</taxon>
        <taxon>Ecdysozoa</taxon>
        <taxon>Arthropoda</taxon>
        <taxon>Chelicerata</taxon>
        <taxon>Arachnida</taxon>
        <taxon>Acari</taxon>
        <taxon>Parasitiformes</taxon>
        <taxon>Ixodida</taxon>
        <taxon>Ixodoidea</taxon>
        <taxon>Ixodidae</taxon>
        <taxon>Haemaphysalinae</taxon>
        <taxon>Haemaphysalis</taxon>
    </lineage>
</organism>
<dbReference type="VEuPathDB" id="VectorBase:HLOH_052539"/>
<evidence type="ECO:0000256" key="1">
    <source>
        <dbReference type="ARBA" id="ARBA00004496"/>
    </source>
</evidence>
<dbReference type="Proteomes" id="UP000821853">
    <property type="component" value="Chromosome 2"/>
</dbReference>
<dbReference type="Gene3D" id="2.60.40.10">
    <property type="entry name" value="Immunoglobulins"/>
    <property type="match status" value="1"/>
</dbReference>
<sequence>MAAGRVLVFSPPKKPGEPKVEVAVLQLQPFADAPQISFEEVPRGREAVRQLRVVNPAASEHVVTLRGALGQKGFAADRETFTVPPRGEQTVSFSWRPDGKDQASRAVLTVTSDKGFRGRCVLLGTVKPQPAKPVLKVCGRSLRGLGCETATRPVG</sequence>
<evidence type="ECO:0000313" key="4">
    <source>
        <dbReference type="EMBL" id="KAH9367454.1"/>
    </source>
</evidence>
<protein>
    <recommendedName>
        <fullName evidence="3">Abnormal spindle-like microcephaly-associated protein ASH domain-containing protein</fullName>
    </recommendedName>
</protein>
<keyword evidence="5" id="KW-1185">Reference proteome</keyword>
<evidence type="ECO:0000256" key="2">
    <source>
        <dbReference type="ARBA" id="ARBA00022490"/>
    </source>
</evidence>
<dbReference type="OrthoDB" id="6504598at2759"/>
<evidence type="ECO:0000313" key="5">
    <source>
        <dbReference type="Proteomes" id="UP000821853"/>
    </source>
</evidence>
<gene>
    <name evidence="4" type="ORF">HPB48_007539</name>
</gene>
<feature type="domain" description="Abnormal spindle-like microcephaly-associated protein ASH" evidence="3">
    <location>
        <begin position="24"/>
        <end position="118"/>
    </location>
</feature>
<comment type="caution">
    <text evidence="4">The sequence shown here is derived from an EMBL/GenBank/DDBJ whole genome shotgun (WGS) entry which is preliminary data.</text>
</comment>
<dbReference type="AlphaFoldDB" id="A0A9J6FMJ1"/>
<dbReference type="InterPro" id="IPR013783">
    <property type="entry name" value="Ig-like_fold"/>
</dbReference>
<accession>A0A9J6FMJ1</accession>
<dbReference type="GO" id="GO:0005737">
    <property type="term" value="C:cytoplasm"/>
    <property type="evidence" value="ECO:0007669"/>
    <property type="project" value="UniProtKB-SubCell"/>
</dbReference>
<name>A0A9J6FMJ1_HAELO</name>
<dbReference type="InterPro" id="IPR031549">
    <property type="entry name" value="ASH"/>
</dbReference>
<dbReference type="EMBL" id="JABSTR010000004">
    <property type="protein sequence ID" value="KAH9367454.1"/>
    <property type="molecule type" value="Genomic_DNA"/>
</dbReference>
<evidence type="ECO:0000259" key="3">
    <source>
        <dbReference type="Pfam" id="PF15780"/>
    </source>
</evidence>